<organism evidence="5 6">
    <name type="scientific">Candidula unifasciata</name>
    <dbReference type="NCBI Taxonomy" id="100452"/>
    <lineage>
        <taxon>Eukaryota</taxon>
        <taxon>Metazoa</taxon>
        <taxon>Spiralia</taxon>
        <taxon>Lophotrochozoa</taxon>
        <taxon>Mollusca</taxon>
        <taxon>Gastropoda</taxon>
        <taxon>Heterobranchia</taxon>
        <taxon>Euthyneura</taxon>
        <taxon>Panpulmonata</taxon>
        <taxon>Eupulmonata</taxon>
        <taxon>Stylommatophora</taxon>
        <taxon>Helicina</taxon>
        <taxon>Helicoidea</taxon>
        <taxon>Geomitridae</taxon>
        <taxon>Candidula</taxon>
    </lineage>
</organism>
<gene>
    <name evidence="5" type="ORF">CUNI_LOCUS14283</name>
</gene>
<name>A0A8S3ZLU7_9EUPU</name>
<dbReference type="SUPFAM" id="SSF57850">
    <property type="entry name" value="RING/U-box"/>
    <property type="match status" value="1"/>
</dbReference>
<comment type="caution">
    <text evidence="5">The sequence shown here is derived from an EMBL/GenBank/DDBJ whole genome shotgun (WGS) entry which is preliminary data.</text>
</comment>
<evidence type="ECO:0000256" key="3">
    <source>
        <dbReference type="PROSITE-ProRule" id="PRU00175"/>
    </source>
</evidence>
<dbReference type="Gene3D" id="3.40.50.720">
    <property type="entry name" value="NAD(P)-binding Rossmann-like Domain"/>
    <property type="match status" value="1"/>
</dbReference>
<dbReference type="PANTHER" id="PTHR48075">
    <property type="entry name" value="3-HYDROXYACYL-COA DEHYDROGENASE FAMILY PROTEIN"/>
    <property type="match status" value="1"/>
</dbReference>
<dbReference type="InterPro" id="IPR036291">
    <property type="entry name" value="NAD(P)-bd_dom_sf"/>
</dbReference>
<proteinExistence type="predicted"/>
<dbReference type="SUPFAM" id="SSF51735">
    <property type="entry name" value="NAD(P)-binding Rossmann-fold domains"/>
    <property type="match status" value="1"/>
</dbReference>
<evidence type="ECO:0000313" key="6">
    <source>
        <dbReference type="Proteomes" id="UP000678393"/>
    </source>
</evidence>
<evidence type="ECO:0000256" key="2">
    <source>
        <dbReference type="ARBA" id="ARBA00022833"/>
    </source>
</evidence>
<keyword evidence="1 3" id="KW-0863">Zinc-finger</keyword>
<protein>
    <recommendedName>
        <fullName evidence="4">RING-type domain-containing protein</fullName>
    </recommendedName>
</protein>
<evidence type="ECO:0000313" key="5">
    <source>
        <dbReference type="EMBL" id="CAG5128725.1"/>
    </source>
</evidence>
<evidence type="ECO:0000259" key="4">
    <source>
        <dbReference type="PROSITE" id="PS50089"/>
    </source>
</evidence>
<dbReference type="Gene3D" id="3.30.40.10">
    <property type="entry name" value="Zinc/RING finger domain, C3HC4 (zinc finger)"/>
    <property type="match status" value="1"/>
</dbReference>
<sequence>MVQIAVVGAGQMGVKIAGEFAYHGHRVKIYDVSTAALNKVHDILEDDVQLLNSEGLLPQKHFLGQVFCMSHLEETVRDADFIFEVIVENLERKQDIFEKISLCCKENAVIASNTLRLDINLINERAVNKQRTLGLRFLFPVYCIPEIEILPAKLTDSAVIEKVRKLIERMGKTLFFRSGEQPLILTEKQREERKAARQEEMQLLSASGTQIPRVVPALHHTDNESVHILQREAAMIIPSDLNRDCAICMDRLRDCLLIPCHHMVTCCECGQILQERRDACPVCRKDIDKAVRIYHT</sequence>
<dbReference type="PANTHER" id="PTHR48075:SF5">
    <property type="entry name" value="3-HYDROXYBUTYRYL-COA DEHYDROGENASE"/>
    <property type="match status" value="1"/>
</dbReference>
<feature type="domain" description="RING-type" evidence="4">
    <location>
        <begin position="245"/>
        <end position="284"/>
    </location>
</feature>
<dbReference type="PROSITE" id="PS50089">
    <property type="entry name" value="ZF_RING_2"/>
    <property type="match status" value="1"/>
</dbReference>
<dbReference type="GO" id="GO:0016491">
    <property type="term" value="F:oxidoreductase activity"/>
    <property type="evidence" value="ECO:0007669"/>
    <property type="project" value="TreeGrafter"/>
</dbReference>
<dbReference type="InterPro" id="IPR006176">
    <property type="entry name" value="3-OHacyl-CoA_DH_NAD-bd"/>
</dbReference>
<dbReference type="Pfam" id="PF13920">
    <property type="entry name" value="zf-C3HC4_3"/>
    <property type="match status" value="1"/>
</dbReference>
<dbReference type="OrthoDB" id="2021159at2759"/>
<dbReference type="Pfam" id="PF02737">
    <property type="entry name" value="3HCDH_N"/>
    <property type="match status" value="1"/>
</dbReference>
<keyword evidence="6" id="KW-1185">Reference proteome</keyword>
<dbReference type="InterPro" id="IPR001841">
    <property type="entry name" value="Znf_RING"/>
</dbReference>
<keyword evidence="1 3" id="KW-0479">Metal-binding</keyword>
<dbReference type="AlphaFoldDB" id="A0A8S3ZLU7"/>
<dbReference type="GO" id="GO:0008270">
    <property type="term" value="F:zinc ion binding"/>
    <property type="evidence" value="ECO:0007669"/>
    <property type="project" value="UniProtKB-KW"/>
</dbReference>
<keyword evidence="2" id="KW-0862">Zinc</keyword>
<dbReference type="GO" id="GO:0006631">
    <property type="term" value="P:fatty acid metabolic process"/>
    <property type="evidence" value="ECO:0007669"/>
    <property type="project" value="InterPro"/>
</dbReference>
<dbReference type="Proteomes" id="UP000678393">
    <property type="component" value="Unassembled WGS sequence"/>
</dbReference>
<reference evidence="5" key="1">
    <citation type="submission" date="2021-04" db="EMBL/GenBank/DDBJ databases">
        <authorList>
            <consortium name="Molecular Ecology Group"/>
        </authorList>
    </citation>
    <scope>NUCLEOTIDE SEQUENCE</scope>
</reference>
<dbReference type="InterPro" id="IPR013083">
    <property type="entry name" value="Znf_RING/FYVE/PHD"/>
</dbReference>
<evidence type="ECO:0000256" key="1">
    <source>
        <dbReference type="ARBA" id="ARBA00022771"/>
    </source>
</evidence>
<dbReference type="GO" id="GO:0070403">
    <property type="term" value="F:NAD+ binding"/>
    <property type="evidence" value="ECO:0007669"/>
    <property type="project" value="InterPro"/>
</dbReference>
<accession>A0A8S3ZLU7</accession>
<dbReference type="EMBL" id="CAJHNH020003190">
    <property type="protein sequence ID" value="CAG5128725.1"/>
    <property type="molecule type" value="Genomic_DNA"/>
</dbReference>